<dbReference type="Gene3D" id="3.30.70.100">
    <property type="match status" value="1"/>
</dbReference>
<dbReference type="InterPro" id="IPR036046">
    <property type="entry name" value="Acylphosphatase-like_dom_sf"/>
</dbReference>
<sequence>MERQVVRLRIVGRVQGVGYRWWAEQSARRLGLDGWVRNCADGSVELLAIGEETVLERLVEACRSGPASAQVREVNVLPGEDDGSIGFAARG</sequence>
<dbReference type="GO" id="GO:0003998">
    <property type="term" value="F:acylphosphatase activity"/>
    <property type="evidence" value="ECO:0007669"/>
    <property type="project" value="UniProtKB-EC"/>
</dbReference>
<dbReference type="Proteomes" id="UP001549110">
    <property type="component" value="Unassembled WGS sequence"/>
</dbReference>
<accession>A0ABV2EMD7</accession>
<dbReference type="EC" id="3.6.1.7" evidence="2 4"/>
<evidence type="ECO:0000313" key="8">
    <source>
        <dbReference type="Proteomes" id="UP001549110"/>
    </source>
</evidence>
<evidence type="ECO:0000256" key="4">
    <source>
        <dbReference type="PROSITE-ProRule" id="PRU00520"/>
    </source>
</evidence>
<protein>
    <recommendedName>
        <fullName evidence="2 4">acylphosphatase</fullName>
        <ecNumber evidence="2 4">3.6.1.7</ecNumber>
    </recommendedName>
</protein>
<dbReference type="InterPro" id="IPR001792">
    <property type="entry name" value="Acylphosphatase-like_dom"/>
</dbReference>
<keyword evidence="8" id="KW-1185">Reference proteome</keyword>
<dbReference type="PRINTS" id="PR00112">
    <property type="entry name" value="ACYLPHPHTASE"/>
</dbReference>
<comment type="similarity">
    <text evidence="1 5">Belongs to the acylphosphatase family.</text>
</comment>
<dbReference type="EMBL" id="JBEPLU010000003">
    <property type="protein sequence ID" value="MET3528228.1"/>
    <property type="molecule type" value="Genomic_DNA"/>
</dbReference>
<evidence type="ECO:0000256" key="2">
    <source>
        <dbReference type="ARBA" id="ARBA00012150"/>
    </source>
</evidence>
<feature type="active site" evidence="4">
    <location>
        <position position="38"/>
    </location>
</feature>
<dbReference type="PROSITE" id="PS51160">
    <property type="entry name" value="ACYLPHOSPHATASE_3"/>
    <property type="match status" value="1"/>
</dbReference>
<comment type="caution">
    <text evidence="7">The sequence shown here is derived from an EMBL/GenBank/DDBJ whole genome shotgun (WGS) entry which is preliminary data.</text>
</comment>
<feature type="active site" evidence="4">
    <location>
        <position position="20"/>
    </location>
</feature>
<evidence type="ECO:0000256" key="5">
    <source>
        <dbReference type="RuleBase" id="RU004168"/>
    </source>
</evidence>
<organism evidence="7 8">
    <name type="scientific">Phenylobacterium koreense</name>
    <dbReference type="NCBI Taxonomy" id="266125"/>
    <lineage>
        <taxon>Bacteria</taxon>
        <taxon>Pseudomonadati</taxon>
        <taxon>Pseudomonadota</taxon>
        <taxon>Alphaproteobacteria</taxon>
        <taxon>Caulobacterales</taxon>
        <taxon>Caulobacteraceae</taxon>
        <taxon>Phenylobacterium</taxon>
    </lineage>
</organism>
<feature type="domain" description="Acylphosphatase-like" evidence="6">
    <location>
        <begin position="5"/>
        <end position="91"/>
    </location>
</feature>
<dbReference type="PROSITE" id="PS00151">
    <property type="entry name" value="ACYLPHOSPHATASE_2"/>
    <property type="match status" value="1"/>
</dbReference>
<dbReference type="PANTHER" id="PTHR47268:SF4">
    <property type="entry name" value="ACYLPHOSPHATASE"/>
    <property type="match status" value="1"/>
</dbReference>
<dbReference type="InterPro" id="IPR020456">
    <property type="entry name" value="Acylphosphatase"/>
</dbReference>
<comment type="catalytic activity">
    <reaction evidence="3 4">
        <text>an acyl phosphate + H2O = a carboxylate + phosphate + H(+)</text>
        <dbReference type="Rhea" id="RHEA:14965"/>
        <dbReference type="ChEBI" id="CHEBI:15377"/>
        <dbReference type="ChEBI" id="CHEBI:15378"/>
        <dbReference type="ChEBI" id="CHEBI:29067"/>
        <dbReference type="ChEBI" id="CHEBI:43474"/>
        <dbReference type="ChEBI" id="CHEBI:59918"/>
        <dbReference type="EC" id="3.6.1.7"/>
    </reaction>
</comment>
<evidence type="ECO:0000256" key="3">
    <source>
        <dbReference type="ARBA" id="ARBA00047645"/>
    </source>
</evidence>
<evidence type="ECO:0000259" key="6">
    <source>
        <dbReference type="PROSITE" id="PS51160"/>
    </source>
</evidence>
<name>A0ABV2EMD7_9CAUL</name>
<dbReference type="RefSeq" id="WP_354298198.1">
    <property type="nucleotide sequence ID" value="NZ_JBEPLU010000003.1"/>
</dbReference>
<dbReference type="SUPFAM" id="SSF54975">
    <property type="entry name" value="Acylphosphatase/BLUF domain-like"/>
    <property type="match status" value="1"/>
</dbReference>
<reference evidence="7 8" key="1">
    <citation type="submission" date="2024-06" db="EMBL/GenBank/DDBJ databases">
        <title>Genomic Encyclopedia of Type Strains, Phase IV (KMG-IV): sequencing the most valuable type-strain genomes for metagenomic binning, comparative biology and taxonomic classification.</title>
        <authorList>
            <person name="Goeker M."/>
        </authorList>
    </citation>
    <scope>NUCLEOTIDE SEQUENCE [LARGE SCALE GENOMIC DNA]</scope>
    <source>
        <strain evidence="7 8">DSM 17809</strain>
    </source>
</reference>
<gene>
    <name evidence="7" type="ORF">ABID41_003367</name>
</gene>
<dbReference type="InterPro" id="IPR017968">
    <property type="entry name" value="Acylphosphatase_CS"/>
</dbReference>
<dbReference type="PANTHER" id="PTHR47268">
    <property type="entry name" value="ACYLPHOSPHATASE"/>
    <property type="match status" value="1"/>
</dbReference>
<evidence type="ECO:0000313" key="7">
    <source>
        <dbReference type="EMBL" id="MET3528228.1"/>
    </source>
</evidence>
<dbReference type="Pfam" id="PF00708">
    <property type="entry name" value="Acylphosphatase"/>
    <property type="match status" value="1"/>
</dbReference>
<proteinExistence type="inferred from homology"/>
<keyword evidence="4 7" id="KW-0378">Hydrolase</keyword>
<evidence type="ECO:0000256" key="1">
    <source>
        <dbReference type="ARBA" id="ARBA00005614"/>
    </source>
</evidence>